<dbReference type="AlphaFoldDB" id="A0A2N0S854"/>
<evidence type="ECO:0000313" key="1">
    <source>
        <dbReference type="EMBL" id="PKC71697.1"/>
    </source>
</evidence>
<reference evidence="1 2" key="2">
    <citation type="submission" date="2017-10" db="EMBL/GenBank/DDBJ databases">
        <title>Genome analyses suggest a sexual origin of heterokaryosis in a supposedly ancient asexual fungus.</title>
        <authorList>
            <person name="Corradi N."/>
            <person name="Sedzielewska K."/>
            <person name="Noel J."/>
            <person name="Charron P."/>
            <person name="Farinelli L."/>
            <person name="Marton T."/>
            <person name="Kruger M."/>
            <person name="Pelin A."/>
            <person name="Brachmann A."/>
            <person name="Corradi N."/>
        </authorList>
    </citation>
    <scope>NUCLEOTIDE SEQUENCE [LARGE SCALE GENOMIC DNA]</scope>
    <source>
        <strain evidence="1 2">A1</strain>
    </source>
</reference>
<dbReference type="VEuPathDB" id="FungiDB:FUN_007992"/>
<name>A0A2N0S854_9GLOM</name>
<proteinExistence type="predicted"/>
<gene>
    <name evidence="1" type="ORF">RhiirA1_412850</name>
</gene>
<sequence length="72" mass="8482">MTQCTIRIFTKEDAQEIFKGTEISIEEMQTKITKIDEIQKTMQMNFDVMQKSMNEVKLFNALNQPKDEIAYT</sequence>
<evidence type="ECO:0000313" key="2">
    <source>
        <dbReference type="Proteomes" id="UP000232688"/>
    </source>
</evidence>
<organism evidence="1 2">
    <name type="scientific">Rhizophagus irregularis</name>
    <dbReference type="NCBI Taxonomy" id="588596"/>
    <lineage>
        <taxon>Eukaryota</taxon>
        <taxon>Fungi</taxon>
        <taxon>Fungi incertae sedis</taxon>
        <taxon>Mucoromycota</taxon>
        <taxon>Glomeromycotina</taxon>
        <taxon>Glomeromycetes</taxon>
        <taxon>Glomerales</taxon>
        <taxon>Glomeraceae</taxon>
        <taxon>Rhizophagus</taxon>
    </lineage>
</organism>
<dbReference type="EMBL" id="LLXH01000155">
    <property type="protein sequence ID" value="PKC71697.1"/>
    <property type="molecule type" value="Genomic_DNA"/>
</dbReference>
<protein>
    <submittedName>
        <fullName evidence="1">Uncharacterized protein</fullName>
    </submittedName>
</protein>
<dbReference type="Proteomes" id="UP000232688">
    <property type="component" value="Unassembled WGS sequence"/>
</dbReference>
<dbReference type="VEuPathDB" id="FungiDB:RhiirA1_412850"/>
<comment type="caution">
    <text evidence="1">The sequence shown here is derived from an EMBL/GenBank/DDBJ whole genome shotgun (WGS) entry which is preliminary data.</text>
</comment>
<reference evidence="1 2" key="1">
    <citation type="submission" date="2017-10" db="EMBL/GenBank/DDBJ databases">
        <title>Extensive intraspecific genome diversity in a model arbuscular mycorrhizal fungus.</title>
        <authorList>
            <person name="Chen E.C.H."/>
            <person name="Morin E."/>
            <person name="Baudet D."/>
            <person name="Noel J."/>
            <person name="Ndikumana S."/>
            <person name="Charron P."/>
            <person name="St-Onge C."/>
            <person name="Giorgi J."/>
            <person name="Grigoriev I.V."/>
            <person name="Roux C."/>
            <person name="Martin F.M."/>
            <person name="Corradi N."/>
        </authorList>
    </citation>
    <scope>NUCLEOTIDE SEQUENCE [LARGE SCALE GENOMIC DNA]</scope>
    <source>
        <strain evidence="1 2">A1</strain>
    </source>
</reference>
<accession>A0A2N0S854</accession>